<accession>A0A2N9AZ07</accession>
<dbReference type="EMBL" id="LT962688">
    <property type="protein sequence ID" value="SOR32543.1"/>
    <property type="molecule type" value="Genomic_DNA"/>
</dbReference>
<reference evidence="2" key="1">
    <citation type="submission" date="2017-10" db="EMBL/GenBank/DDBJ databases">
        <authorList>
            <person name="Regsiter A."/>
            <person name="William W."/>
        </authorList>
    </citation>
    <scope>NUCLEOTIDE SEQUENCE [LARGE SCALE GENOMIC DNA]</scope>
</reference>
<gene>
    <name evidence="1" type="ORF">TK0001_5984</name>
</gene>
<evidence type="ECO:0000313" key="2">
    <source>
        <dbReference type="Proteomes" id="UP000233769"/>
    </source>
</evidence>
<name>A0A2N9AZ07_METEX</name>
<proteinExistence type="predicted"/>
<evidence type="ECO:0000313" key="1">
    <source>
        <dbReference type="EMBL" id="SOR32543.1"/>
    </source>
</evidence>
<dbReference type="Proteomes" id="UP000233769">
    <property type="component" value="Chromosome tk0001"/>
</dbReference>
<organism evidence="1 2">
    <name type="scientific">Methylorubrum extorquens</name>
    <name type="common">Methylobacterium dichloromethanicum</name>
    <name type="synonym">Methylobacterium extorquens</name>
    <dbReference type="NCBI Taxonomy" id="408"/>
    <lineage>
        <taxon>Bacteria</taxon>
        <taxon>Pseudomonadati</taxon>
        <taxon>Pseudomonadota</taxon>
        <taxon>Alphaproteobacteria</taxon>
        <taxon>Hyphomicrobiales</taxon>
        <taxon>Methylobacteriaceae</taxon>
        <taxon>Methylorubrum</taxon>
    </lineage>
</organism>
<protein>
    <submittedName>
        <fullName evidence="1">Uncharacterized protein</fullName>
    </submittedName>
</protein>
<dbReference type="AlphaFoldDB" id="A0A2N9AZ07"/>
<sequence>MKKVLNFLIFMRIVPFEGHGAKVKLKLKHD</sequence>